<dbReference type="Pfam" id="PF06221">
    <property type="entry name" value="zf-C2HC5"/>
    <property type="match status" value="1"/>
</dbReference>
<reference evidence="3 4" key="1">
    <citation type="journal article" date="2009" name="Nature">
        <title>Evolution of pathogenicity and sexual reproduction in eight Candida genomes.</title>
        <authorList>
            <person name="Butler G."/>
            <person name="Rasmussen M.D."/>
            <person name="Lin M.F."/>
            <person name="Santos M.A."/>
            <person name="Sakthikumar S."/>
            <person name="Munro C.A."/>
            <person name="Rheinbay E."/>
            <person name="Grabherr M."/>
            <person name="Forche A."/>
            <person name="Reedy J.L."/>
            <person name="Agrafioti I."/>
            <person name="Arnaud M.B."/>
            <person name="Bates S."/>
            <person name="Brown A.J."/>
            <person name="Brunke S."/>
            <person name="Costanzo M.C."/>
            <person name="Fitzpatrick D.A."/>
            <person name="de Groot P.W."/>
            <person name="Harris D."/>
            <person name="Hoyer L.L."/>
            <person name="Hube B."/>
            <person name="Klis F.M."/>
            <person name="Kodira C."/>
            <person name="Lennard N."/>
            <person name="Logue M.E."/>
            <person name="Martin R."/>
            <person name="Neiman A.M."/>
            <person name="Nikolaou E."/>
            <person name="Quail M.A."/>
            <person name="Quinn J."/>
            <person name="Santos M.C."/>
            <person name="Schmitzberger F.F."/>
            <person name="Sherlock G."/>
            <person name="Shah P."/>
            <person name="Silverstein K.A."/>
            <person name="Skrzypek M.S."/>
            <person name="Soll D."/>
            <person name="Staggs R."/>
            <person name="Stansfield I."/>
            <person name="Stumpf M.P."/>
            <person name="Sudbery P.E."/>
            <person name="Srikantha T."/>
            <person name="Zeng Q."/>
            <person name="Berman J."/>
            <person name="Berriman M."/>
            <person name="Heitman J."/>
            <person name="Gow N.A."/>
            <person name="Lorenz M.C."/>
            <person name="Birren B.W."/>
            <person name="Kellis M."/>
            <person name="Cuomo C.A."/>
        </authorList>
    </citation>
    <scope>NUCLEOTIDE SEQUENCE [LARGE SCALE GENOMIC DNA]</scope>
    <source>
        <strain evidence="4">ATCC 11503 / BCRC 21390 / CBS 2605 / JCM 1781 / NBRC 1676 / NRRL YB-4239</strain>
    </source>
</reference>
<dbReference type="InterPro" id="IPR009349">
    <property type="entry name" value="TRIP4/RQT4_C2HC5_Znf"/>
</dbReference>
<evidence type="ECO:0000256" key="1">
    <source>
        <dbReference type="SAM" id="MobiDB-lite"/>
    </source>
</evidence>
<dbReference type="AlphaFoldDB" id="A5DSC4"/>
<organism evidence="3 4">
    <name type="scientific">Lodderomyces elongisporus (strain ATCC 11503 / CBS 2605 / JCM 1781 / NBRC 1676 / NRRL YB-4239)</name>
    <name type="common">Yeast</name>
    <name type="synonym">Saccharomyces elongisporus</name>
    <dbReference type="NCBI Taxonomy" id="379508"/>
    <lineage>
        <taxon>Eukaryota</taxon>
        <taxon>Fungi</taxon>
        <taxon>Dikarya</taxon>
        <taxon>Ascomycota</taxon>
        <taxon>Saccharomycotina</taxon>
        <taxon>Pichiomycetes</taxon>
        <taxon>Debaryomycetaceae</taxon>
        <taxon>Candida/Lodderomyces clade</taxon>
        <taxon>Lodderomyces</taxon>
    </lineage>
</organism>
<evidence type="ECO:0000313" key="3">
    <source>
        <dbReference type="EMBL" id="EDK42082.1"/>
    </source>
</evidence>
<dbReference type="STRING" id="379508.A5DSC4"/>
<dbReference type="FunCoup" id="A5DSC4">
    <property type="interactions" value="99"/>
</dbReference>
<protein>
    <recommendedName>
        <fullName evidence="2">TRIP4/RQT4 C2HC5-type zinc finger domain-containing protein</fullName>
    </recommendedName>
</protein>
<dbReference type="Proteomes" id="UP000001996">
    <property type="component" value="Unassembled WGS sequence"/>
</dbReference>
<dbReference type="GO" id="GO:0005634">
    <property type="term" value="C:nucleus"/>
    <property type="evidence" value="ECO:0007669"/>
    <property type="project" value="InterPro"/>
</dbReference>
<name>A5DSC4_LODEL</name>
<evidence type="ECO:0000259" key="2">
    <source>
        <dbReference type="Pfam" id="PF06221"/>
    </source>
</evidence>
<dbReference type="GO" id="GO:0180022">
    <property type="term" value="C:RQC-trigger complex"/>
    <property type="evidence" value="ECO:0007669"/>
    <property type="project" value="InterPro"/>
</dbReference>
<feature type="domain" description="TRIP4/RQT4 C2HC5-type zinc finger" evidence="2">
    <location>
        <begin position="59"/>
        <end position="111"/>
    </location>
</feature>
<dbReference type="GO" id="GO:0008270">
    <property type="term" value="F:zinc ion binding"/>
    <property type="evidence" value="ECO:0007669"/>
    <property type="project" value="InterPro"/>
</dbReference>
<dbReference type="EMBL" id="CH981524">
    <property type="protein sequence ID" value="EDK42082.1"/>
    <property type="molecule type" value="Genomic_DNA"/>
</dbReference>
<dbReference type="PANTHER" id="PTHR12963">
    <property type="entry name" value="THYROID RECEPTOR INTERACTING PROTEIN RELATED"/>
    <property type="match status" value="1"/>
</dbReference>
<dbReference type="InParanoid" id="A5DSC4"/>
<feature type="region of interest" description="Disordered" evidence="1">
    <location>
        <begin position="351"/>
        <end position="372"/>
    </location>
</feature>
<sequence length="385" mass="44280">MLNKSKTTSELLNKNSKKPIEHGVARKKFTALQDIETVLNDLEVKGSQEDNANSSGGVRRVCNCMARRHPLFEVAPNCLNCGKIICAKEGLQPCSFCGLDIIPSEEKDAIVRLLKQEENELRNPLLRADKQVNGASTPKAKKKIVVKMNPGEKFWEAQDRAFKLAEKELSNREKNPLEQETESEITPVTFPERSDTSRLLSKDSKSIDDDLVLAQKKLETLLSYQNSSEERTRIIDNASDFVQPTQSIWLSPEERALMLKRQQRLAREEKKEEDRTRRGEKQMEMIIKDGKVKMVERYNPVKEDISKEELRLEEEVNMARRNRKTGEELLWDYEADKKKWVKPVYFSDRNENETTTNAARVPDSSKQRVQTTQNVDSTELIVSLL</sequence>
<dbReference type="GO" id="GO:0045893">
    <property type="term" value="P:positive regulation of DNA-templated transcription"/>
    <property type="evidence" value="ECO:0007669"/>
    <property type="project" value="TreeGrafter"/>
</dbReference>
<dbReference type="OMA" id="QRDSKVR"/>
<dbReference type="HOGENOM" id="CLU_042447_0_0_1"/>
<dbReference type="PANTHER" id="PTHR12963:SF4">
    <property type="entry name" value="ACTIVATING SIGNAL COINTEGRATOR 1"/>
    <property type="match status" value="1"/>
</dbReference>
<gene>
    <name evidence="3" type="ORF">LELG_00260</name>
</gene>
<dbReference type="GeneID" id="5234948"/>
<dbReference type="VEuPathDB" id="FungiDB:LELG_00260"/>
<dbReference type="GO" id="GO:0072344">
    <property type="term" value="P:rescue of stalled ribosome"/>
    <property type="evidence" value="ECO:0007669"/>
    <property type="project" value="InterPro"/>
</dbReference>
<dbReference type="OrthoDB" id="338816at2759"/>
<proteinExistence type="predicted"/>
<evidence type="ECO:0000313" key="4">
    <source>
        <dbReference type="Proteomes" id="UP000001996"/>
    </source>
</evidence>
<accession>A5DSC4</accession>
<keyword evidence="4" id="KW-1185">Reference proteome</keyword>
<dbReference type="KEGG" id="lel:PVL30_000255"/>
<dbReference type="eggNOG" id="KOG2845">
    <property type="taxonomic scope" value="Eukaryota"/>
</dbReference>
<dbReference type="InterPro" id="IPR039128">
    <property type="entry name" value="TRIP4-like"/>
</dbReference>